<feature type="compositionally biased region" description="Pro residues" evidence="6">
    <location>
        <begin position="1908"/>
        <end position="1917"/>
    </location>
</feature>
<feature type="compositionally biased region" description="Polar residues" evidence="6">
    <location>
        <begin position="1712"/>
        <end position="1726"/>
    </location>
</feature>
<organism evidence="8 9">
    <name type="scientific">Apatococcus lobatus</name>
    <dbReference type="NCBI Taxonomy" id="904363"/>
    <lineage>
        <taxon>Eukaryota</taxon>
        <taxon>Viridiplantae</taxon>
        <taxon>Chlorophyta</taxon>
        <taxon>core chlorophytes</taxon>
        <taxon>Trebouxiophyceae</taxon>
        <taxon>Chlorellales</taxon>
        <taxon>Chlorellaceae</taxon>
        <taxon>Apatococcus</taxon>
    </lineage>
</organism>
<feature type="region of interest" description="Disordered" evidence="6">
    <location>
        <begin position="1422"/>
        <end position="1517"/>
    </location>
</feature>
<feature type="region of interest" description="Disordered" evidence="6">
    <location>
        <begin position="1903"/>
        <end position="1994"/>
    </location>
</feature>
<feature type="compositionally biased region" description="Pro residues" evidence="6">
    <location>
        <begin position="981"/>
        <end position="991"/>
    </location>
</feature>
<feature type="region of interest" description="Disordered" evidence="6">
    <location>
        <begin position="654"/>
        <end position="893"/>
    </location>
</feature>
<feature type="compositionally biased region" description="Basic and acidic residues" evidence="6">
    <location>
        <begin position="1697"/>
        <end position="1708"/>
    </location>
</feature>
<sequence length="2188" mass="233784">MPNTRSSRQRDKVDYQEASDDDAEATASCRGIDYRALSARVLGADLPKAPCLSAGELTADQLRANGFRQPIMVPQVPGQAPAYEALGIELPAEPFTPAHIAEAIGRDHRLHTIDVATQSSGPNLTLGEWTEYMAQPAAERKQLLNVVSLQLSNTGLEAEVVAPEAVRAIDLVDRAWPPNSGPRPEVLLYALMSPAGCFTDFHVDFGGSAVWYHVVSGSKVFIMYPPSDANLAAFEEWSSTEHQAKIWEMEGRLGVQPKFRFPLFKPLLWNTAAFYQSLVHKIVASDFCNGWWRVSQWELDGLPMLLDLLKSWLRPQGGKASGAPKTVCNPKGLLEGLTADLDAIRIHQSKQQQSGASAGPNSTSLLPVFDDRPVNGGTLMTNGLQPSGIAGRSGQDAANTAGDLGPADVTRQPSLQEDINGLLEGLEVGDILDLGLPDAPESAWAASNLADLPLRDPFAELSTMEPQTGTSQLDDASLHPGLAQRPAGARSDKQQLATPQKQVRALDEDEPLSDSDVDDDAPRQKVSSARKGRARMPLRRLTKRPAREPAVVTSPQAAGPPPDDPKVQAFKPRQQGKGPPPDQRNQGPAGIKLAKEVDRLQTLLRREQALQARAAGGQMKLHDGGTRLAARVATLQASLQSHVSQLRALLPGCTASTKQPPNDSGPASTNGCTQAVPVLPVSEPEPKPETPVRMNPDSKLPLKIGSGGLRHDPQRDQRAPRASGNGNIKPDAPASKEANGHRAPSNLGHASSGQDSCSRQHADQGRGLSERTSHVNISSERDAGGHGRSSSGAWDRQPLRRDRSSSLEHSHRRPPRNSPVLRDKYGRRIERHRDERDRRDEEGRDRRSPPPARYTSNRDRWGHGQSRDQGRDWKRRRFDDAPVPPDRRAEERAARWQAELEEMQRAEAAAAAEASQLWTLNIAGINPGPYNVPELRAMLTEGRLQPSTMVHEEEEGVSMSLSMLLGQAAHAAVPAQDEQLPDPPPPPPPPLLSGRLPSQDVDMEVDMTGDGTPDTNGTASHSAQPPPPPPYDYGQPMPPHNSIHGGSHHAPGDCIPHQPQQQQYHPQQHWQAPQQPWVRPPRGTRPPRDWQAPAEPAPAATAAAPWLQQQNQWQPVAPPQPAQPQRPDQFLHNHHIQSQPQQQQEQQLGNSYAGGTPAGQVGSLGLPVPDGSAAGLQQIPAGHLQPAQGPQLQVDDNGWIRPAKRAHISQSTQPRPQPSPAPHSATERAASDQLPMPHQGHAAPLPASHADSQIPQGDQAVQPDNDGWIRPAPRNHLHSAQPVAASLQDAPVSSTPGQHDPATQRHLPQGQHCWQQSAYASGANVSTISPSGHEVQQQQQQQEDGHSAAGPTGDRWIRPPAKASKPSLALDFEDPESIMVTAATWSPEYEGQGWAGAAQDLVHQHLLEEYSWKEAIDMSTRSVPAANDKPPDAAPSQGLNVPPSQQQHDGPTMNGQVLEDSAKAVAKAEADGWIRPSTRRPRVAADTPSALKQPPAGPPESLKPHVPKRHERHDITDDGWVRPRKMTVQTQGVSVGEIKDCGEQIKQEVAASPRQQMPSVPSADQPGSFTMHASDASDGWIRPPRKPKHEELRMPNASSSQPPPAAGMHATKQAGPGNATKIPMSQLSGKFQPVSFALPQQEKPAGLSDPSVRSAFTSAADPEIVEDANPGVVAASPAPQPASGTARSNEGGIRPKLQPERLHQDGTVRRSAATNMGQLHAPQSSLPNVEVADQGIGSEGVQHQAQHGHAPNDKPEHGFSSRRPAADDFNNMGDASRHVPGKAPPTDDVAGPPAPHYSAPKTEENGHSAAPPFNLPISFQPGQLESLAAWIQSAAVAQNVTPVTDAAAPAPAVPDSSSPESSASLHANQSSNTAAGKVNAPVSMSNVAVALPSVHAQQRSLDGSHLLLPPPQPPLPPAGSDAKPHCKLDEVRTYEAEGKSSDTWAQPASAASGKPAAPSQTAQPSVPQTRAQAATEKSRAAHAHASSMQNQAPEQLPEPMQLLAPGLPQQANAKPILTWHEPSSAPPAAIQRSSAEHQEAPTGPLIASPSMCPHRHHSPLPDLGRVIGSSRAHTLMLIFIFPSSTTAGSSSSTLVSPTLALPGMARIKAGSMLPLLMGKIPSNKLWPQLVGGPIKGPDLVEAGPTRVQLQLALGLKVSSPKGHVQDRGAMLGNGTFCNLASPMGIHDT</sequence>
<gene>
    <name evidence="8" type="ORF">WJX74_009755</name>
</gene>
<proteinExistence type="predicted"/>
<reference evidence="8 9" key="1">
    <citation type="journal article" date="2024" name="Nat. Commun.">
        <title>Phylogenomics reveals the evolutionary origins of lichenization in chlorophyte algae.</title>
        <authorList>
            <person name="Puginier C."/>
            <person name="Libourel C."/>
            <person name="Otte J."/>
            <person name="Skaloud P."/>
            <person name="Haon M."/>
            <person name="Grisel S."/>
            <person name="Petersen M."/>
            <person name="Berrin J.G."/>
            <person name="Delaux P.M."/>
            <person name="Dal Grande F."/>
            <person name="Keller J."/>
        </authorList>
    </citation>
    <scope>NUCLEOTIDE SEQUENCE [LARGE SCALE GENOMIC DNA]</scope>
    <source>
        <strain evidence="8 9">SAG 2145</strain>
    </source>
</reference>
<dbReference type="EMBL" id="JALJOS010000006">
    <property type="protein sequence ID" value="KAK9838012.1"/>
    <property type="molecule type" value="Genomic_DNA"/>
</dbReference>
<evidence type="ECO:0000256" key="1">
    <source>
        <dbReference type="ARBA" id="ARBA00022723"/>
    </source>
</evidence>
<dbReference type="PANTHER" id="PTHR23123">
    <property type="entry name" value="PHD/F-BOX CONTAINING PROTEIN"/>
    <property type="match status" value="1"/>
</dbReference>
<feature type="compositionally biased region" description="Low complexity" evidence="6">
    <location>
        <begin position="349"/>
        <end position="359"/>
    </location>
</feature>
<feature type="compositionally biased region" description="Polar residues" evidence="6">
    <location>
        <begin position="1437"/>
        <end position="1455"/>
    </location>
</feature>
<feature type="compositionally biased region" description="Basic and acidic residues" evidence="6">
    <location>
        <begin position="797"/>
        <end position="809"/>
    </location>
</feature>
<feature type="compositionally biased region" description="Basic and acidic residues" evidence="6">
    <location>
        <begin position="1460"/>
        <end position="1472"/>
    </location>
</feature>
<feature type="domain" description="JmjC" evidence="7">
    <location>
        <begin position="146"/>
        <end position="309"/>
    </location>
</feature>
<feature type="region of interest" description="Disordered" evidence="6">
    <location>
        <begin position="2019"/>
        <end position="2043"/>
    </location>
</feature>
<feature type="region of interest" description="Disordered" evidence="6">
    <location>
        <begin position="1739"/>
        <end position="1814"/>
    </location>
</feature>
<feature type="compositionally biased region" description="Low complexity" evidence="6">
    <location>
        <begin position="1846"/>
        <end position="1864"/>
    </location>
</feature>
<feature type="compositionally biased region" description="Basic and acidic residues" evidence="6">
    <location>
        <begin position="709"/>
        <end position="719"/>
    </location>
</feature>
<evidence type="ECO:0000313" key="8">
    <source>
        <dbReference type="EMBL" id="KAK9838012.1"/>
    </source>
</evidence>
<feature type="compositionally biased region" description="Basic and acidic residues" evidence="6">
    <location>
        <begin position="1922"/>
        <end position="1940"/>
    </location>
</feature>
<evidence type="ECO:0000256" key="6">
    <source>
        <dbReference type="SAM" id="MobiDB-lite"/>
    </source>
</evidence>
<dbReference type="InterPro" id="IPR050690">
    <property type="entry name" value="JHDM1_Histone_Demethylase"/>
</dbReference>
<keyword evidence="5" id="KW-0804">Transcription</keyword>
<comment type="caution">
    <text evidence="8">The sequence shown here is derived from an EMBL/GenBank/DDBJ whole genome shotgun (WGS) entry which is preliminary data.</text>
</comment>
<keyword evidence="3" id="KW-0408">Iron</keyword>
<feature type="compositionally biased region" description="Polar residues" evidence="6">
    <location>
        <begin position="1960"/>
        <end position="1972"/>
    </location>
</feature>
<feature type="compositionally biased region" description="Polar residues" evidence="6">
    <location>
        <begin position="748"/>
        <end position="757"/>
    </location>
</feature>
<feature type="region of interest" description="Disordered" evidence="6">
    <location>
        <begin position="464"/>
        <end position="591"/>
    </location>
</feature>
<feature type="compositionally biased region" description="Polar residues" evidence="6">
    <location>
        <begin position="464"/>
        <end position="474"/>
    </location>
</feature>
<evidence type="ECO:0000256" key="4">
    <source>
        <dbReference type="ARBA" id="ARBA00023015"/>
    </source>
</evidence>
<dbReference type="InterPro" id="IPR003347">
    <property type="entry name" value="JmjC_dom"/>
</dbReference>
<feature type="region of interest" description="Disordered" evidence="6">
    <location>
        <begin position="1549"/>
        <end position="1726"/>
    </location>
</feature>
<dbReference type="PROSITE" id="PS51184">
    <property type="entry name" value="JMJC"/>
    <property type="match status" value="1"/>
</dbReference>
<feature type="region of interest" description="Disordered" evidence="6">
    <location>
        <begin position="1846"/>
        <end position="1871"/>
    </location>
</feature>
<feature type="compositionally biased region" description="Low complexity" evidence="6">
    <location>
        <begin position="1092"/>
        <end position="1115"/>
    </location>
</feature>
<evidence type="ECO:0000259" key="7">
    <source>
        <dbReference type="PROSITE" id="PS51184"/>
    </source>
</evidence>
<feature type="region of interest" description="Disordered" evidence="6">
    <location>
        <begin position="968"/>
        <end position="1311"/>
    </location>
</feature>
<feature type="compositionally biased region" description="Low complexity" evidence="6">
    <location>
        <begin position="1945"/>
        <end position="1959"/>
    </location>
</feature>
<name>A0AAW1RWJ5_9CHLO</name>
<keyword evidence="4" id="KW-0805">Transcription regulation</keyword>
<feature type="compositionally biased region" description="Basic and acidic residues" evidence="6">
    <location>
        <begin position="1750"/>
        <end position="1759"/>
    </location>
</feature>
<feature type="region of interest" description="Disordered" evidence="6">
    <location>
        <begin position="348"/>
        <end position="412"/>
    </location>
</feature>
<feature type="compositionally biased region" description="Acidic residues" evidence="6">
    <location>
        <begin position="507"/>
        <end position="519"/>
    </location>
</feature>
<keyword evidence="1" id="KW-0479">Metal-binding</keyword>
<feature type="compositionally biased region" description="Low complexity" evidence="6">
    <location>
        <begin position="1670"/>
        <end position="1684"/>
    </location>
</feature>
<dbReference type="GO" id="GO:0046872">
    <property type="term" value="F:metal ion binding"/>
    <property type="evidence" value="ECO:0007669"/>
    <property type="project" value="UniProtKB-KW"/>
</dbReference>
<feature type="compositionally biased region" description="Polar residues" evidence="6">
    <location>
        <begin position="1013"/>
        <end position="1023"/>
    </location>
</feature>
<feature type="compositionally biased region" description="Polar residues" evidence="6">
    <location>
        <begin position="654"/>
        <end position="673"/>
    </location>
</feature>
<feature type="compositionally biased region" description="Basic and acidic residues" evidence="6">
    <location>
        <begin position="821"/>
        <end position="848"/>
    </location>
</feature>
<feature type="compositionally biased region" description="Pro residues" evidence="6">
    <location>
        <begin position="1024"/>
        <end position="1039"/>
    </location>
</feature>
<feature type="region of interest" description="Disordered" evidence="6">
    <location>
        <begin position="1323"/>
        <end position="1367"/>
    </location>
</feature>
<feature type="compositionally biased region" description="Basic residues" evidence="6">
    <location>
        <begin position="528"/>
        <end position="544"/>
    </location>
</feature>
<keyword evidence="9" id="KW-1185">Reference proteome</keyword>
<feature type="region of interest" description="Disordered" evidence="6">
    <location>
        <begin position="1"/>
        <end position="26"/>
    </location>
</feature>
<keyword evidence="2" id="KW-0560">Oxidoreductase</keyword>
<dbReference type="SUPFAM" id="SSF51197">
    <property type="entry name" value="Clavaminate synthase-like"/>
    <property type="match status" value="1"/>
</dbReference>
<evidence type="ECO:0000313" key="9">
    <source>
        <dbReference type="Proteomes" id="UP001438707"/>
    </source>
</evidence>
<feature type="compositionally biased region" description="Basic and acidic residues" evidence="6">
    <location>
        <begin position="856"/>
        <end position="893"/>
    </location>
</feature>
<feature type="compositionally biased region" description="Basic and acidic residues" evidence="6">
    <location>
        <begin position="758"/>
        <end position="785"/>
    </location>
</feature>
<feature type="compositionally biased region" description="Low complexity" evidence="6">
    <location>
        <begin position="1056"/>
        <end position="1076"/>
    </location>
</feature>
<protein>
    <recommendedName>
        <fullName evidence="7">JmjC domain-containing protein</fullName>
    </recommendedName>
</protein>
<dbReference type="Gene3D" id="2.60.120.650">
    <property type="entry name" value="Cupin"/>
    <property type="match status" value="1"/>
</dbReference>
<feature type="compositionally biased region" description="Low complexity" evidence="6">
    <location>
        <begin position="1137"/>
        <end position="1147"/>
    </location>
</feature>
<evidence type="ECO:0000256" key="3">
    <source>
        <dbReference type="ARBA" id="ARBA00023004"/>
    </source>
</evidence>
<dbReference type="Proteomes" id="UP001438707">
    <property type="component" value="Unassembled WGS sequence"/>
</dbReference>
<evidence type="ECO:0000256" key="5">
    <source>
        <dbReference type="ARBA" id="ARBA00023163"/>
    </source>
</evidence>
<evidence type="ECO:0000256" key="2">
    <source>
        <dbReference type="ARBA" id="ARBA00023002"/>
    </source>
</evidence>
<dbReference type="GO" id="GO:0016491">
    <property type="term" value="F:oxidoreductase activity"/>
    <property type="evidence" value="ECO:0007669"/>
    <property type="project" value="UniProtKB-KW"/>
</dbReference>
<accession>A0AAW1RWJ5</accession>